<keyword evidence="7" id="KW-0254">Endocytosis</keyword>
<protein>
    <recommendedName>
        <fullName evidence="17">FYVE-type domain-containing protein</fullName>
    </recommendedName>
</protein>
<dbReference type="InterPro" id="IPR000306">
    <property type="entry name" value="Znf_FYVE"/>
</dbReference>
<evidence type="ECO:0000256" key="2">
    <source>
        <dbReference type="ARBA" id="ARBA00004496"/>
    </source>
</evidence>
<evidence type="ECO:0000256" key="13">
    <source>
        <dbReference type="ARBA" id="ARBA00023054"/>
    </source>
</evidence>
<proteinExistence type="inferred from homology"/>
<dbReference type="Pfam" id="PF03528">
    <property type="entry name" value="Rabaptin"/>
    <property type="match status" value="2"/>
</dbReference>
<accession>A0A8J2K540</accession>
<dbReference type="InterPro" id="IPR003914">
    <property type="entry name" value="Rabaptin"/>
</dbReference>
<evidence type="ECO:0000313" key="19">
    <source>
        <dbReference type="Proteomes" id="UP000708208"/>
    </source>
</evidence>
<keyword evidence="11" id="KW-0862">Zinc</keyword>
<dbReference type="InterPro" id="IPR015390">
    <property type="entry name" value="Rabaptin_Rab5-bd_dom"/>
</dbReference>
<evidence type="ECO:0000256" key="8">
    <source>
        <dbReference type="ARBA" id="ARBA00022723"/>
    </source>
</evidence>
<feature type="region of interest" description="Disordered" evidence="16">
    <location>
        <begin position="22"/>
        <end position="55"/>
    </location>
</feature>
<evidence type="ECO:0000256" key="14">
    <source>
        <dbReference type="PROSITE-ProRule" id="PRU00091"/>
    </source>
</evidence>
<evidence type="ECO:0000256" key="6">
    <source>
        <dbReference type="ARBA" id="ARBA00022553"/>
    </source>
</evidence>
<evidence type="ECO:0000256" key="4">
    <source>
        <dbReference type="ARBA" id="ARBA00022448"/>
    </source>
</evidence>
<sequence length="788" mass="90353">MSPALHPWRHCLKGRKSFPDLGCEMEETGDLPGDTSQQEDIPEASKSPGVGDDLRSIPSEKILSLEKTIAELNADFGEKRAKFKKLFMQKEEELEQERKSKELIEARVRLLQDELNEVKSQVTITEFTKDNEIEDLKQRGKEEIATLHKLFEETLQDSRNKYEAEIHRLRILNSKLDLELHDLRPQLVSTTSGAEVSPGAVLSAMTKSLARKINSTMSTSNDSLHDIEEGNKLKQSKYAHEDAEMLRSLVVQLEEELTALKDKVRNSDDQLAALQNAQASLVKGNDALTILLQEQNVQGVLNQLDDKLRETRSGLEAEKSSRADLEMYVALVNAQKTILQEDLEKVKLQLRELRQSHEEEKKNHEDLKETWKKANEHFVQTQDAYQSTIHRMKSLMTREQLEQIKSSNSYMPSGMSPTESSYSQTDQSLGTVEAAVPSKCEECEKSQSIIEKLRSDLQKAAKLRNEMEEDWCRISQDLQTKLSALEEQVGTYEVVLLEVNTSCQQSLHDMEKQVKKIIPEREKLQNRLELLQYENDNLRGKHVAHSEQLQREDISLPTEVMELHEMILRIKEELISVKIGKEEIESELKFFKARVSTEEQEKRVIEDSLNSDIKRLKDILRARDEEIRIKSNRIAEIKSQAAGTSSHASIEDILREKEAMKKENNEMGGKISTLRKELTNSEELQKDLIALSKSLQVELERVRQAETEVRWQHPDDISHCNSSSCKKPMNEKKDKHHCSHCGRIFCVDCISRTVRRGSRDYPVCEFCHTVLAHDSAPYFSTEPPHSPD</sequence>
<keyword evidence="9" id="KW-0967">Endosome</keyword>
<evidence type="ECO:0000256" key="3">
    <source>
        <dbReference type="ARBA" id="ARBA00006603"/>
    </source>
</evidence>
<dbReference type="GO" id="GO:0008270">
    <property type="term" value="F:zinc ion binding"/>
    <property type="evidence" value="ECO:0007669"/>
    <property type="project" value="UniProtKB-KW"/>
</dbReference>
<dbReference type="InterPro" id="IPR018514">
    <property type="entry name" value="Rabaptin_CC"/>
</dbReference>
<feature type="coiled-coil region" evidence="15">
    <location>
        <begin position="650"/>
        <end position="677"/>
    </location>
</feature>
<keyword evidence="5" id="KW-0963">Cytoplasm</keyword>
<dbReference type="Proteomes" id="UP000708208">
    <property type="component" value="Unassembled WGS sequence"/>
</dbReference>
<feature type="coiled-coil region" evidence="15">
    <location>
        <begin position="336"/>
        <end position="374"/>
    </location>
</feature>
<keyword evidence="13 15" id="KW-0175">Coiled coil</keyword>
<feature type="domain" description="FYVE-type" evidence="17">
    <location>
        <begin position="725"/>
        <end position="772"/>
    </location>
</feature>
<evidence type="ECO:0000256" key="5">
    <source>
        <dbReference type="ARBA" id="ARBA00022490"/>
    </source>
</evidence>
<keyword evidence="6" id="KW-0597">Phosphoprotein</keyword>
<comment type="subcellular location">
    <subcellularLocation>
        <location evidence="2">Cytoplasm</location>
    </subcellularLocation>
    <subcellularLocation>
        <location evidence="1">Early endosome</location>
    </subcellularLocation>
</comment>
<evidence type="ECO:0000256" key="15">
    <source>
        <dbReference type="SAM" id="Coils"/>
    </source>
</evidence>
<dbReference type="AlphaFoldDB" id="A0A8J2K540"/>
<evidence type="ECO:0000256" key="16">
    <source>
        <dbReference type="SAM" id="MobiDB-lite"/>
    </source>
</evidence>
<dbReference type="Pfam" id="PF01363">
    <property type="entry name" value="FYVE"/>
    <property type="match status" value="1"/>
</dbReference>
<dbReference type="InterPro" id="IPR017455">
    <property type="entry name" value="Znf_FYVE-rel"/>
</dbReference>
<comment type="caution">
    <text evidence="18">The sequence shown here is derived from an EMBL/GenBank/DDBJ whole genome shotgun (WGS) entry which is preliminary data.</text>
</comment>
<keyword evidence="10 14" id="KW-0863">Zinc-finger</keyword>
<dbReference type="PROSITE" id="PS50178">
    <property type="entry name" value="ZF_FYVE"/>
    <property type="match status" value="1"/>
</dbReference>
<dbReference type="GO" id="GO:0005769">
    <property type="term" value="C:early endosome"/>
    <property type="evidence" value="ECO:0007669"/>
    <property type="project" value="UniProtKB-SubCell"/>
</dbReference>
<feature type="coiled-coil region" evidence="15">
    <location>
        <begin position="243"/>
        <end position="277"/>
    </location>
</feature>
<dbReference type="GO" id="GO:0008083">
    <property type="term" value="F:growth factor activity"/>
    <property type="evidence" value="ECO:0007669"/>
    <property type="project" value="InterPro"/>
</dbReference>
<evidence type="ECO:0000259" key="17">
    <source>
        <dbReference type="PROSITE" id="PS50178"/>
    </source>
</evidence>
<feature type="coiled-coil region" evidence="15">
    <location>
        <begin position="87"/>
        <end position="121"/>
    </location>
</feature>
<evidence type="ECO:0000256" key="1">
    <source>
        <dbReference type="ARBA" id="ARBA00004412"/>
    </source>
</evidence>
<evidence type="ECO:0000313" key="18">
    <source>
        <dbReference type="EMBL" id="CAG7732417.1"/>
    </source>
</evidence>
<keyword evidence="4" id="KW-0813">Transport</keyword>
<evidence type="ECO:0000256" key="11">
    <source>
        <dbReference type="ARBA" id="ARBA00022833"/>
    </source>
</evidence>
<dbReference type="EMBL" id="CAJVCH010231019">
    <property type="protein sequence ID" value="CAG7732417.1"/>
    <property type="molecule type" value="Genomic_DNA"/>
</dbReference>
<evidence type="ECO:0000256" key="10">
    <source>
        <dbReference type="ARBA" id="ARBA00022771"/>
    </source>
</evidence>
<evidence type="ECO:0000256" key="9">
    <source>
        <dbReference type="ARBA" id="ARBA00022753"/>
    </source>
</evidence>
<gene>
    <name evidence="18" type="ORF">AFUS01_LOCUS20936</name>
</gene>
<dbReference type="OrthoDB" id="79940at2759"/>
<name>A0A8J2K540_9HEXA</name>
<reference evidence="18" key="1">
    <citation type="submission" date="2021-06" db="EMBL/GenBank/DDBJ databases">
        <authorList>
            <person name="Hodson N. C."/>
            <person name="Mongue J. A."/>
            <person name="Jaron S. K."/>
        </authorList>
    </citation>
    <scope>NUCLEOTIDE SEQUENCE</scope>
</reference>
<evidence type="ECO:0000256" key="12">
    <source>
        <dbReference type="ARBA" id="ARBA00022927"/>
    </source>
</evidence>
<dbReference type="PANTHER" id="PTHR31179:SF7">
    <property type="entry name" value="FYVE-TYPE DOMAIN-CONTAINING PROTEIN"/>
    <property type="match status" value="1"/>
</dbReference>
<keyword evidence="12" id="KW-0653">Protein transport</keyword>
<organism evidence="18 19">
    <name type="scientific">Allacma fusca</name>
    <dbReference type="NCBI Taxonomy" id="39272"/>
    <lineage>
        <taxon>Eukaryota</taxon>
        <taxon>Metazoa</taxon>
        <taxon>Ecdysozoa</taxon>
        <taxon>Arthropoda</taxon>
        <taxon>Hexapoda</taxon>
        <taxon>Collembola</taxon>
        <taxon>Symphypleona</taxon>
        <taxon>Sminthuridae</taxon>
        <taxon>Allacma</taxon>
    </lineage>
</organism>
<dbReference type="GO" id="GO:0006897">
    <property type="term" value="P:endocytosis"/>
    <property type="evidence" value="ECO:0007669"/>
    <property type="project" value="UniProtKB-KW"/>
</dbReference>
<dbReference type="SMART" id="SM00064">
    <property type="entry name" value="FYVE"/>
    <property type="match status" value="1"/>
</dbReference>
<evidence type="ECO:0000256" key="7">
    <source>
        <dbReference type="ARBA" id="ARBA00022583"/>
    </source>
</evidence>
<dbReference type="GO" id="GO:0005096">
    <property type="term" value="F:GTPase activator activity"/>
    <property type="evidence" value="ECO:0007669"/>
    <property type="project" value="InterPro"/>
</dbReference>
<keyword evidence="8" id="KW-0479">Metal-binding</keyword>
<dbReference type="GO" id="GO:0015031">
    <property type="term" value="P:protein transport"/>
    <property type="evidence" value="ECO:0007669"/>
    <property type="project" value="UniProtKB-KW"/>
</dbReference>
<comment type="similarity">
    <text evidence="3">Belongs to the rabaptin family.</text>
</comment>
<keyword evidence="19" id="KW-1185">Reference proteome</keyword>
<dbReference type="Pfam" id="PF09311">
    <property type="entry name" value="Rab5-bind"/>
    <property type="match status" value="1"/>
</dbReference>
<dbReference type="PANTHER" id="PTHR31179">
    <property type="entry name" value="RAB GTPASE-BINDING EFFECTOR PROTEIN"/>
    <property type="match status" value="1"/>
</dbReference>